<dbReference type="Pfam" id="PF00903">
    <property type="entry name" value="Glyoxalase"/>
    <property type="match status" value="1"/>
</dbReference>
<dbReference type="EMBL" id="MSZX01000010">
    <property type="protein sequence ID" value="OPA74601.1"/>
    <property type="molecule type" value="Genomic_DNA"/>
</dbReference>
<dbReference type="OrthoDB" id="291991at2"/>
<dbReference type="Gene3D" id="3.10.180.10">
    <property type="entry name" value="2,3-Dihydroxybiphenyl 1,2-Dioxygenase, domain 1"/>
    <property type="match status" value="1"/>
</dbReference>
<protein>
    <recommendedName>
        <fullName evidence="1">VOC domain-containing protein</fullName>
    </recommendedName>
</protein>
<dbReference type="RefSeq" id="WP_078501514.1">
    <property type="nucleotide sequence ID" value="NZ_MSZX01000010.1"/>
</dbReference>
<dbReference type="AlphaFoldDB" id="A0A1T2X3X4"/>
<dbReference type="InterPro" id="IPR004360">
    <property type="entry name" value="Glyas_Fos-R_dOase_dom"/>
</dbReference>
<evidence type="ECO:0000313" key="3">
    <source>
        <dbReference type="Proteomes" id="UP000190188"/>
    </source>
</evidence>
<dbReference type="PROSITE" id="PS51819">
    <property type="entry name" value="VOC"/>
    <property type="match status" value="1"/>
</dbReference>
<feature type="domain" description="VOC" evidence="1">
    <location>
        <begin position="5"/>
        <end position="122"/>
    </location>
</feature>
<dbReference type="STRING" id="1324314.BVG16_22820"/>
<dbReference type="SUPFAM" id="SSF54593">
    <property type="entry name" value="Glyoxalase/Bleomycin resistance protein/Dihydroxybiphenyl dioxygenase"/>
    <property type="match status" value="1"/>
</dbReference>
<gene>
    <name evidence="2" type="ORF">BVG16_22820</name>
</gene>
<keyword evidence="3" id="KW-1185">Reference proteome</keyword>
<evidence type="ECO:0000313" key="2">
    <source>
        <dbReference type="EMBL" id="OPA74601.1"/>
    </source>
</evidence>
<organism evidence="2 3">
    <name type="scientific">Paenibacillus selenitireducens</name>
    <dbReference type="NCBI Taxonomy" id="1324314"/>
    <lineage>
        <taxon>Bacteria</taxon>
        <taxon>Bacillati</taxon>
        <taxon>Bacillota</taxon>
        <taxon>Bacilli</taxon>
        <taxon>Bacillales</taxon>
        <taxon>Paenibacillaceae</taxon>
        <taxon>Paenibacillus</taxon>
    </lineage>
</organism>
<sequence length="130" mass="15045">MTVNYLGAVFVHVSNLEQSIAFYSDVLGLALRDVEQWDEGRGANYRIGEHSPLLTLIEDRDFQIYEQPVFNLNCSHVLDLYEKFTQQGIKVGPLHNWSSARNVHLDFDIYDPDGHAINLIEWHERTDIND</sequence>
<evidence type="ECO:0000259" key="1">
    <source>
        <dbReference type="PROSITE" id="PS51819"/>
    </source>
</evidence>
<dbReference type="Proteomes" id="UP000190188">
    <property type="component" value="Unassembled WGS sequence"/>
</dbReference>
<proteinExistence type="predicted"/>
<comment type="caution">
    <text evidence="2">The sequence shown here is derived from an EMBL/GenBank/DDBJ whole genome shotgun (WGS) entry which is preliminary data.</text>
</comment>
<dbReference type="InterPro" id="IPR037523">
    <property type="entry name" value="VOC_core"/>
</dbReference>
<accession>A0A1T2X3X4</accession>
<name>A0A1T2X3X4_9BACL</name>
<reference evidence="2 3" key="1">
    <citation type="submission" date="2017-01" db="EMBL/GenBank/DDBJ databases">
        <title>Genome analysis of Paenibacillus selenitrireducens ES3-24.</title>
        <authorList>
            <person name="Xu D."/>
            <person name="Yao R."/>
            <person name="Zheng S."/>
        </authorList>
    </citation>
    <scope>NUCLEOTIDE SEQUENCE [LARGE SCALE GENOMIC DNA]</scope>
    <source>
        <strain evidence="2 3">ES3-24</strain>
    </source>
</reference>
<dbReference type="InterPro" id="IPR029068">
    <property type="entry name" value="Glyas_Bleomycin-R_OHBP_Dase"/>
</dbReference>